<feature type="domain" description="F-box" evidence="1">
    <location>
        <begin position="77"/>
        <end position="117"/>
    </location>
</feature>
<dbReference type="Pfam" id="PF00646">
    <property type="entry name" value="F-box"/>
    <property type="match status" value="1"/>
</dbReference>
<comment type="caution">
    <text evidence="2">The sequence shown here is derived from an EMBL/GenBank/DDBJ whole genome shotgun (WGS) entry which is preliminary data.</text>
</comment>
<gene>
    <name evidence="2" type="ORF">LSAT_V11C500260760</name>
</gene>
<evidence type="ECO:0000313" key="3">
    <source>
        <dbReference type="Proteomes" id="UP000235145"/>
    </source>
</evidence>
<reference evidence="2 3" key="1">
    <citation type="journal article" date="2017" name="Nat. Commun.">
        <title>Genome assembly with in vitro proximity ligation data and whole-genome triplication in lettuce.</title>
        <authorList>
            <person name="Reyes-Chin-Wo S."/>
            <person name="Wang Z."/>
            <person name="Yang X."/>
            <person name="Kozik A."/>
            <person name="Arikit S."/>
            <person name="Song C."/>
            <person name="Xia L."/>
            <person name="Froenicke L."/>
            <person name="Lavelle D.O."/>
            <person name="Truco M.J."/>
            <person name="Xia R."/>
            <person name="Zhu S."/>
            <person name="Xu C."/>
            <person name="Xu H."/>
            <person name="Xu X."/>
            <person name="Cox K."/>
            <person name="Korf I."/>
            <person name="Meyers B.C."/>
            <person name="Michelmore R.W."/>
        </authorList>
    </citation>
    <scope>NUCLEOTIDE SEQUENCE [LARGE SCALE GENOMIC DNA]</scope>
    <source>
        <strain evidence="3">cv. Salinas</strain>
        <tissue evidence="2">Seedlings</tissue>
    </source>
</reference>
<accession>A0A9R1VGF0</accession>
<sequence length="429" mass="49462">MLINETGIESQRLTETGRNQCFGPRRYANVELGPQLNLLKSIDQLTTIPSIFLRFPAKAFFFFNLRRDQEHTMSSYLCEELIVEIFTRLPSKSLLRFRSLSQSFYSIICSTDFIRMHTFRSPQKLLLKHRNHYKNEDIENFYTLHSEDQLASCTSGRYISITPNHFPYNRYSYIVGSCNGILCLCDYLKENHVSLWNPSIRRNLNLADCPLRGSRIGFGFDPITDDYKIVSIPRYGGHALGIAQSSFVYAMKRSANWRKIAFHASSSAYKVLPSACFVNGALHWVVVERDSNNVKRFYILTFDLSTDVFGRISLPEPSWEKRRVTTIQGSLAVISTKGDKSWIWIRRDASWSVVYKLKKNKVGNVMEVLQLNNNCDLLLRTYSARLRVYNPKTGAGSRLVDFKPASYVDDIVLFVERFQLLDRGIPDLS</sequence>
<name>A0A9R1VGF0_LACSA</name>
<dbReference type="Pfam" id="PF08268">
    <property type="entry name" value="FBA_3"/>
    <property type="match status" value="1"/>
</dbReference>
<dbReference type="Proteomes" id="UP000235145">
    <property type="component" value="Unassembled WGS sequence"/>
</dbReference>
<dbReference type="InterPro" id="IPR013187">
    <property type="entry name" value="F-box-assoc_dom_typ3"/>
</dbReference>
<protein>
    <recommendedName>
        <fullName evidence="1">F-box domain-containing protein</fullName>
    </recommendedName>
</protein>
<dbReference type="Gene3D" id="1.20.1280.50">
    <property type="match status" value="1"/>
</dbReference>
<proteinExistence type="predicted"/>
<organism evidence="2 3">
    <name type="scientific">Lactuca sativa</name>
    <name type="common">Garden lettuce</name>
    <dbReference type="NCBI Taxonomy" id="4236"/>
    <lineage>
        <taxon>Eukaryota</taxon>
        <taxon>Viridiplantae</taxon>
        <taxon>Streptophyta</taxon>
        <taxon>Embryophyta</taxon>
        <taxon>Tracheophyta</taxon>
        <taxon>Spermatophyta</taxon>
        <taxon>Magnoliopsida</taxon>
        <taxon>eudicotyledons</taxon>
        <taxon>Gunneridae</taxon>
        <taxon>Pentapetalae</taxon>
        <taxon>asterids</taxon>
        <taxon>campanulids</taxon>
        <taxon>Asterales</taxon>
        <taxon>Asteraceae</taxon>
        <taxon>Cichorioideae</taxon>
        <taxon>Cichorieae</taxon>
        <taxon>Lactucinae</taxon>
        <taxon>Lactuca</taxon>
    </lineage>
</organism>
<dbReference type="SMART" id="SM00256">
    <property type="entry name" value="FBOX"/>
    <property type="match status" value="1"/>
</dbReference>
<dbReference type="PANTHER" id="PTHR31672">
    <property type="entry name" value="BNACNNG10540D PROTEIN"/>
    <property type="match status" value="1"/>
</dbReference>
<dbReference type="InterPro" id="IPR017451">
    <property type="entry name" value="F-box-assoc_interact_dom"/>
</dbReference>
<dbReference type="InterPro" id="IPR001810">
    <property type="entry name" value="F-box_dom"/>
</dbReference>
<evidence type="ECO:0000313" key="2">
    <source>
        <dbReference type="EMBL" id="KAJ0204824.1"/>
    </source>
</evidence>
<dbReference type="InterPro" id="IPR036047">
    <property type="entry name" value="F-box-like_dom_sf"/>
</dbReference>
<dbReference type="AlphaFoldDB" id="A0A9R1VGF0"/>
<keyword evidence="3" id="KW-1185">Reference proteome</keyword>
<dbReference type="InterPro" id="IPR050796">
    <property type="entry name" value="SCF_F-box_component"/>
</dbReference>
<dbReference type="EMBL" id="NBSK02000005">
    <property type="protein sequence ID" value="KAJ0204824.1"/>
    <property type="molecule type" value="Genomic_DNA"/>
</dbReference>
<dbReference type="SUPFAM" id="SSF81383">
    <property type="entry name" value="F-box domain"/>
    <property type="match status" value="1"/>
</dbReference>
<evidence type="ECO:0000259" key="1">
    <source>
        <dbReference type="SMART" id="SM00256"/>
    </source>
</evidence>
<dbReference type="PANTHER" id="PTHR31672:SF6">
    <property type="entry name" value="F-BOX DOMAIN-CONTAINING PROTEIN"/>
    <property type="match status" value="1"/>
</dbReference>
<dbReference type="NCBIfam" id="TIGR01640">
    <property type="entry name" value="F_box_assoc_1"/>
    <property type="match status" value="1"/>
</dbReference>